<dbReference type="PROSITE" id="PS50093">
    <property type="entry name" value="PKD"/>
    <property type="match status" value="1"/>
</dbReference>
<feature type="region of interest" description="Disordered" evidence="2">
    <location>
        <begin position="1207"/>
        <end position="1243"/>
    </location>
</feature>
<dbReference type="InterPro" id="IPR028994">
    <property type="entry name" value="Integrin_alpha_N"/>
</dbReference>
<organism evidence="4 5">
    <name type="scientific">Maribacter litoralis</name>
    <dbReference type="NCBI Taxonomy" id="2059726"/>
    <lineage>
        <taxon>Bacteria</taxon>
        <taxon>Pseudomonadati</taxon>
        <taxon>Bacteroidota</taxon>
        <taxon>Flavobacteriia</taxon>
        <taxon>Flavobacteriales</taxon>
        <taxon>Flavobacteriaceae</taxon>
        <taxon>Maribacter</taxon>
    </lineage>
</organism>
<dbReference type="PANTHER" id="PTHR16026:SF0">
    <property type="entry name" value="CARTILAGE ACIDIC PROTEIN 1"/>
    <property type="match status" value="1"/>
</dbReference>
<dbReference type="InterPro" id="IPR035986">
    <property type="entry name" value="PKD_dom_sf"/>
</dbReference>
<dbReference type="GO" id="GO:0005509">
    <property type="term" value="F:calcium ion binding"/>
    <property type="evidence" value="ECO:0007669"/>
    <property type="project" value="InterPro"/>
</dbReference>
<dbReference type="Proteomes" id="UP000430202">
    <property type="component" value="Unassembled WGS sequence"/>
</dbReference>
<sequence length="1907" mass="202199">MVRLAEFYIKKSCYNSPYQHIKDISMGFSLFKRIKLKYLGMFILAWFCSVESNAQTTFTESAVSFGLDLGQRKDGGHAWSDFDNDGDLDVLVLENNNSSGVKSFLMRNNGNNTFTNVQSTLAPGMLGDYAERQAVWGDANNDGRPDFMINSSGNNNARQAIQIFIQNTDGTFGDGIGGYTPITIGRSGSTIVVPSVNSEGVGFFDFEGDGDLDVFFDNHDMGIEILRNNFIDHTTHTVTNPAPNALFTHITTGNGNGVTEFGLNQYATDGDYGTAADVNDDGWVDIFMRKRDENDFFLNQGGTFSNGADLGQAANNNKGGNGLWDLDNDGDLDAVWTENGQTQIHRNDGGGVFTALGAGSFPGLPQPSNLNNGSSGARIDALAGGDIDNDGDIDIILVGNSRSYLYINQLNSPTPAPGVIGSGAAMNFSLDSQQFNSGRDGEGTTMVDVDDDGDLDIYININNSANQLYINNLPAANRNNHLLIDVTEDRGANGSTGGFLGRVAIGTNVLIRDCSGNIISGLRQVNGVYGHGTQQPEEVHFGLPLGENETYIIEVHYPNFYDASDPSGYSRLIATAIAQPSTIAGTNHYTLTTTDAEAIENPNAPEANDDVEQVSYGNTISVQINLFDNDSDADGDNFSIESVTQPSVGSVIIDDAENGLVTYTYSGATPFPGETTFDYTITDSTDSLCPSLGKSDTATVRIYEPCTDPTGIDTDGDGINDVCDLDNDNDGILDSDECNISSNLVDNGDFSNWIFNAPGWTGDGNQWNMNADRAWFPHWNGTGTASFYQTISVTPGVINTITFDLGADNSYGREVTLNVLIDGVVQFNETSNQIVTANGGRAQNGNASLNMATRTFSFTPSSSSIELRFNGVSTQTNHDRMYVDNVELSTGCGDIDGDGIVDNYDLDSDGDGCFDALEGSGSLDFSDLNGDGSIAGPVDENGIPTAVSGGQGKGSADDYTVTSGLCDDDGDGVNNANDKCPYFDDAIDSDNDGVPDGCDLDDDNDGISDCEESIDNVSNEFAWTLNNPSGNLEMDTNYDAKISDWALSDTETMVLNGSQFNISGSNIRIESFTSQTKEEAVHNNDYIEVSFTTSAEVSSFELNEIRSGWYLPNQGDSYYSATAYTITGSNVWNTLSTDVYHTDNGLSYASFQHLATAPVYLKANTQYTFRFYVYGQINNSSQTYSIFDDVAFGITACRSGNLDGDANPNHLDDDSDGDGCNDADEAYADTSSDSDGNGMYGSGTPTVNANGLVSSASYDEPIDGDNDGNYDFLQIAAAPVITYQPVDANACPGGSATFSVTNSSGDEYQWQEFVSGSWTNISEGGIYSGTDTATLNITNPTLSDHNNRYRVVISNSAYVCEDTISDEAVLSVRVPTADAGEDETICDGESVTLTASATGGSGSGYSYLWSTGDTTSSITVSPSGNTSGDVTVNYSVTVTDSSGCTDTDEVVVTVAPTPTITVSSSPSCNFRLFQPTTYSFEVTVTGGTVTATEGTVSNVSGNVWRIADVTDGTNVVVTATQGNCSSDLPVTAPNCVCPVVDSPTSDGDESYCQGDTIPEISASTSGGTVTIDWYDASSGGNLLESGSLTYQPSVAGTYYSEARNNATGCVSGTRTAVSVIENSPPLANAGSNQTICDGESVTLTASASGGSGSGYSYVWSTGDTSPTISVSPAGNSSANTTVTYTVTVTDGNGCSDSDTVNVTVYSNPTITIDADNISCGEDNGAITFNFPDHPNRTGIKFSIDDGANYTSASDNIGSYTFSDLSAGTYSLWVRWGNNACPIDLGEYEIHTTPEVSVIAQPVNQTVLTGENAQFTTNVNNADTYQWQVSSDGVSFVDLLDDSEHSGTQTSTLTVLNVPKQKDGYSYRLLASNSSTTCTATPSNAALLNVKVRTVITNRRITYRIKPN</sequence>
<evidence type="ECO:0000256" key="1">
    <source>
        <dbReference type="ARBA" id="ARBA00022729"/>
    </source>
</evidence>
<dbReference type="Pfam" id="PF18911">
    <property type="entry name" value="PKD_4"/>
    <property type="match status" value="1"/>
</dbReference>
<accession>A0A653MSH6</accession>
<dbReference type="CDD" id="cd00146">
    <property type="entry name" value="PKD"/>
    <property type="match status" value="1"/>
</dbReference>
<dbReference type="InterPro" id="IPR044023">
    <property type="entry name" value="Ig_7"/>
</dbReference>
<dbReference type="PANTHER" id="PTHR16026">
    <property type="entry name" value="CARTILAGE ACIDIC PROTEIN 1"/>
    <property type="match status" value="1"/>
</dbReference>
<dbReference type="InterPro" id="IPR000601">
    <property type="entry name" value="PKD_dom"/>
</dbReference>
<gene>
    <name evidence="4" type="ORF">MARI151_10468</name>
</gene>
<proteinExistence type="predicted"/>
<dbReference type="SUPFAM" id="SSF69318">
    <property type="entry name" value="Integrin alpha N-terminal domain"/>
    <property type="match status" value="2"/>
</dbReference>
<keyword evidence="5" id="KW-1185">Reference proteome</keyword>
<feature type="compositionally biased region" description="Acidic residues" evidence="2">
    <location>
        <begin position="1213"/>
        <end position="1227"/>
    </location>
</feature>
<keyword evidence="1" id="KW-0732">Signal</keyword>
<dbReference type="InterPro" id="IPR027039">
    <property type="entry name" value="Crtac1"/>
</dbReference>
<evidence type="ECO:0000256" key="2">
    <source>
        <dbReference type="SAM" id="MobiDB-lite"/>
    </source>
</evidence>
<dbReference type="SUPFAM" id="SSF49299">
    <property type="entry name" value="PKD domain"/>
    <property type="match status" value="2"/>
</dbReference>
<dbReference type="InterPro" id="IPR013517">
    <property type="entry name" value="FG-GAP"/>
</dbReference>
<dbReference type="InterPro" id="IPR022409">
    <property type="entry name" value="PKD/Chitinase_dom"/>
</dbReference>
<protein>
    <submittedName>
        <fullName evidence="4">Repeat domain-containing protein</fullName>
    </submittedName>
</protein>
<dbReference type="Pfam" id="PF19081">
    <property type="entry name" value="Ig_7"/>
    <property type="match status" value="1"/>
</dbReference>
<name>A0A653MSH6_9FLAO</name>
<feature type="domain" description="PKD" evidence="3">
    <location>
        <begin position="1624"/>
        <end position="1704"/>
    </location>
</feature>
<dbReference type="Gene3D" id="4.10.1080.10">
    <property type="entry name" value="TSP type-3 repeat"/>
    <property type="match status" value="1"/>
</dbReference>
<dbReference type="SUPFAM" id="SSF103647">
    <property type="entry name" value="TSP type-3 repeat"/>
    <property type="match status" value="2"/>
</dbReference>
<evidence type="ECO:0000259" key="3">
    <source>
        <dbReference type="PROSITE" id="PS50093"/>
    </source>
</evidence>
<dbReference type="Gene3D" id="2.60.40.10">
    <property type="entry name" value="Immunoglobulins"/>
    <property type="match status" value="4"/>
</dbReference>
<dbReference type="InterPro" id="IPR013783">
    <property type="entry name" value="Ig-like_fold"/>
</dbReference>
<dbReference type="Pfam" id="PF13517">
    <property type="entry name" value="FG-GAP_3"/>
    <property type="match status" value="1"/>
</dbReference>
<dbReference type="Pfam" id="PF22352">
    <property type="entry name" value="K319L-like_PKD"/>
    <property type="match status" value="1"/>
</dbReference>
<evidence type="ECO:0000313" key="5">
    <source>
        <dbReference type="Proteomes" id="UP000430202"/>
    </source>
</evidence>
<dbReference type="SMART" id="SM00089">
    <property type="entry name" value="PKD"/>
    <property type="match status" value="2"/>
</dbReference>
<dbReference type="EMBL" id="CABWLR010000001">
    <property type="protein sequence ID" value="VXB08108.1"/>
    <property type="molecule type" value="Genomic_DNA"/>
</dbReference>
<dbReference type="InterPro" id="IPR028974">
    <property type="entry name" value="TSP_type-3_rpt"/>
</dbReference>
<dbReference type="Gene3D" id="2.60.120.260">
    <property type="entry name" value="Galactose-binding domain-like"/>
    <property type="match status" value="1"/>
</dbReference>
<reference evidence="4 5" key="1">
    <citation type="submission" date="2019-10" db="EMBL/GenBank/DDBJ databases">
        <authorList>
            <person name="Karimi E."/>
        </authorList>
    </citation>
    <scope>NUCLEOTIDE SEQUENCE [LARGE SCALE GENOMIC DNA]</scope>
    <source>
        <strain evidence="4">Maribacter sp. 151</strain>
    </source>
</reference>
<dbReference type="Pfam" id="PF17963">
    <property type="entry name" value="Big_9"/>
    <property type="match status" value="1"/>
</dbReference>
<evidence type="ECO:0000313" key="4">
    <source>
        <dbReference type="EMBL" id="VXB08108.1"/>
    </source>
</evidence>